<evidence type="ECO:0000256" key="7">
    <source>
        <dbReference type="SAM" id="MobiDB-lite"/>
    </source>
</evidence>
<dbReference type="GO" id="GO:0009401">
    <property type="term" value="P:phosphoenolpyruvate-dependent sugar phosphotransferase system"/>
    <property type="evidence" value="ECO:0007669"/>
    <property type="project" value="UniProtKB-KW"/>
</dbReference>
<dbReference type="InterPro" id="IPR011055">
    <property type="entry name" value="Dup_hybrid_motif"/>
</dbReference>
<dbReference type="PROSITE" id="PS51093">
    <property type="entry name" value="PTS_EIIA_TYPE_1"/>
    <property type="match status" value="1"/>
</dbReference>
<keyword evidence="2" id="KW-0813">Transport</keyword>
<name>X5ED78_9CORY</name>
<proteinExistence type="predicted"/>
<keyword evidence="10" id="KW-1185">Reference proteome</keyword>
<dbReference type="Gene3D" id="2.70.70.10">
    <property type="entry name" value="Glucose Permease (Domain IIA)"/>
    <property type="match status" value="1"/>
</dbReference>
<reference evidence="9 10" key="1">
    <citation type="journal article" date="2015" name="Int. J. Syst. Evol. Microbiol.">
        <title>Revisiting Corynebacterium glyciniphilum (ex Kubota et al., 1972) sp. nov., nom. rev., isolated from putrefied banana.</title>
        <authorList>
            <person name="Al-Dilaimi A."/>
            <person name="Bednarz H."/>
            <person name="Lomker A."/>
            <person name="Niehaus K."/>
            <person name="Kalinowski J."/>
            <person name="Ruckert C."/>
        </authorList>
    </citation>
    <scope>NUCLEOTIDE SEQUENCE [LARGE SCALE GENOMIC DNA]</scope>
    <source>
        <strain evidence="9">AJ 3170</strain>
    </source>
</reference>
<dbReference type="RefSeq" id="WP_081803955.1">
    <property type="nucleotide sequence ID" value="NZ_CP006842.1"/>
</dbReference>
<protein>
    <recommendedName>
        <fullName evidence="8">PTS EIIA type-1 domain-containing protein</fullName>
    </recommendedName>
</protein>
<dbReference type="GO" id="GO:0016301">
    <property type="term" value="F:kinase activity"/>
    <property type="evidence" value="ECO:0007669"/>
    <property type="project" value="UniProtKB-KW"/>
</dbReference>
<dbReference type="STRING" id="1404245.CGLY_14445"/>
<dbReference type="PANTHER" id="PTHR45008">
    <property type="entry name" value="PTS SYSTEM GLUCOSE-SPECIFIC EIIA COMPONENT"/>
    <property type="match status" value="1"/>
</dbReference>
<dbReference type="HOGENOM" id="CLU_012312_5_0_11"/>
<accession>X5ED78</accession>
<keyword evidence="6" id="KW-0418">Kinase</keyword>
<dbReference type="SUPFAM" id="SSF51261">
    <property type="entry name" value="Duplicated hybrid motif"/>
    <property type="match status" value="1"/>
</dbReference>
<evidence type="ECO:0000259" key="8">
    <source>
        <dbReference type="PROSITE" id="PS51093"/>
    </source>
</evidence>
<evidence type="ECO:0000256" key="4">
    <source>
        <dbReference type="ARBA" id="ARBA00022679"/>
    </source>
</evidence>
<evidence type="ECO:0000256" key="2">
    <source>
        <dbReference type="ARBA" id="ARBA00022448"/>
    </source>
</evidence>
<evidence type="ECO:0000256" key="6">
    <source>
        <dbReference type="ARBA" id="ARBA00022777"/>
    </source>
</evidence>
<evidence type="ECO:0000313" key="9">
    <source>
        <dbReference type="EMBL" id="AHW65325.1"/>
    </source>
</evidence>
<dbReference type="GO" id="GO:0005737">
    <property type="term" value="C:cytoplasm"/>
    <property type="evidence" value="ECO:0007669"/>
    <property type="project" value="UniProtKB-SubCell"/>
</dbReference>
<dbReference type="AlphaFoldDB" id="X5ED78"/>
<keyword evidence="5" id="KW-0598">Phosphotransferase system</keyword>
<organism evidence="9 10">
    <name type="scientific">Corynebacterium glyciniphilum AJ 3170</name>
    <dbReference type="NCBI Taxonomy" id="1404245"/>
    <lineage>
        <taxon>Bacteria</taxon>
        <taxon>Bacillati</taxon>
        <taxon>Actinomycetota</taxon>
        <taxon>Actinomycetes</taxon>
        <taxon>Mycobacteriales</taxon>
        <taxon>Corynebacteriaceae</taxon>
        <taxon>Corynebacterium</taxon>
    </lineage>
</organism>
<dbReference type="Proteomes" id="UP000023703">
    <property type="component" value="Chromosome"/>
</dbReference>
<dbReference type="InterPro" id="IPR050890">
    <property type="entry name" value="PTS_EIIA_component"/>
</dbReference>
<dbReference type="PROSITE" id="PS00371">
    <property type="entry name" value="PTS_EIIA_TYPE_1_HIS"/>
    <property type="match status" value="1"/>
</dbReference>
<feature type="region of interest" description="Disordered" evidence="7">
    <location>
        <begin position="1"/>
        <end position="47"/>
    </location>
</feature>
<comment type="subcellular location">
    <subcellularLocation>
        <location evidence="1">Cytoplasm</location>
    </subcellularLocation>
</comment>
<dbReference type="eggNOG" id="COG2190">
    <property type="taxonomic scope" value="Bacteria"/>
</dbReference>
<dbReference type="PANTHER" id="PTHR45008:SF1">
    <property type="entry name" value="PTS SYSTEM GLUCOSE-SPECIFIC EIIA COMPONENT"/>
    <property type="match status" value="1"/>
</dbReference>
<feature type="domain" description="PTS EIIA type-1" evidence="8">
    <location>
        <begin position="64"/>
        <end position="170"/>
    </location>
</feature>
<evidence type="ECO:0000313" key="10">
    <source>
        <dbReference type="Proteomes" id="UP000023703"/>
    </source>
</evidence>
<feature type="compositionally biased region" description="Low complexity" evidence="7">
    <location>
        <begin position="30"/>
        <end position="42"/>
    </location>
</feature>
<evidence type="ECO:0000256" key="5">
    <source>
        <dbReference type="ARBA" id="ARBA00022683"/>
    </source>
</evidence>
<dbReference type="KEGG" id="cgy:CGLY_14445"/>
<evidence type="ECO:0000256" key="3">
    <source>
        <dbReference type="ARBA" id="ARBA00022597"/>
    </source>
</evidence>
<feature type="compositionally biased region" description="Basic and acidic residues" evidence="7">
    <location>
        <begin position="17"/>
        <end position="28"/>
    </location>
</feature>
<keyword evidence="4" id="KW-0808">Transferase</keyword>
<keyword evidence="3" id="KW-0762">Sugar transport</keyword>
<sequence>MEDTGDTGDAGKSSAPKTRDTRDTRDTTDTADATGTAGPGRRLGTLDVVTPMPGTVAPLSAVPDPLFAAGTVGPGMAVVPDPGVEYVTVCAPVEGVVTRLMPHLFLILTDEGLPVLVHIGIDTAQLDGQGYSLHVEQGRRVQVGERITTYAPLSIGRLGFDPIVSVVMMQQDGGVEEGLMPGEPSEPGDVLFRF</sequence>
<evidence type="ECO:0000256" key="1">
    <source>
        <dbReference type="ARBA" id="ARBA00004496"/>
    </source>
</evidence>
<dbReference type="InterPro" id="IPR001127">
    <property type="entry name" value="PTS_EIIA_1_perm"/>
</dbReference>
<dbReference type="EMBL" id="CP006842">
    <property type="protein sequence ID" value="AHW65325.1"/>
    <property type="molecule type" value="Genomic_DNA"/>
</dbReference>
<gene>
    <name evidence="9" type="ORF">CGLY_14445</name>
</gene>
<dbReference type="OrthoDB" id="9797715at2"/>
<dbReference type="Pfam" id="PF00358">
    <property type="entry name" value="PTS_EIIA_1"/>
    <property type="match status" value="1"/>
</dbReference>